<dbReference type="GO" id="GO:0009266">
    <property type="term" value="P:response to temperature stimulus"/>
    <property type="evidence" value="ECO:0007669"/>
    <property type="project" value="UniProtKB-ARBA"/>
</dbReference>
<dbReference type="InterPro" id="IPR014001">
    <property type="entry name" value="Helicase_ATP-bd"/>
</dbReference>
<evidence type="ECO:0000256" key="7">
    <source>
        <dbReference type="ARBA" id="ARBA00038437"/>
    </source>
</evidence>
<feature type="domain" description="Helicase C-terminal" evidence="13">
    <location>
        <begin position="230"/>
        <end position="380"/>
    </location>
</feature>
<dbReference type="SMART" id="SM00490">
    <property type="entry name" value="HELICc"/>
    <property type="match status" value="1"/>
</dbReference>
<dbReference type="GO" id="GO:0005524">
    <property type="term" value="F:ATP binding"/>
    <property type="evidence" value="ECO:0007669"/>
    <property type="project" value="UniProtKB-KW"/>
</dbReference>
<name>A0A7H1N521_9PROT</name>
<evidence type="ECO:0000256" key="1">
    <source>
        <dbReference type="ARBA" id="ARBA00012552"/>
    </source>
</evidence>
<dbReference type="InterPro" id="IPR011545">
    <property type="entry name" value="DEAD/DEAH_box_helicase_dom"/>
</dbReference>
<keyword evidence="16" id="KW-1185">Reference proteome</keyword>
<keyword evidence="2" id="KW-0963">Cytoplasm</keyword>
<comment type="similarity">
    <text evidence="7 11">Belongs to the DEAD box helicase family.</text>
</comment>
<dbReference type="Proteomes" id="UP000516369">
    <property type="component" value="Chromosome"/>
</dbReference>
<dbReference type="EC" id="3.6.4.13" evidence="1"/>
<evidence type="ECO:0000256" key="9">
    <source>
        <dbReference type="ARBA" id="ARBA00074363"/>
    </source>
</evidence>
<keyword evidence="4 11" id="KW-0378">Hydrolase</keyword>
<keyword evidence="5 11" id="KW-0347">Helicase</keyword>
<dbReference type="GO" id="GO:0042255">
    <property type="term" value="P:ribosome assembly"/>
    <property type="evidence" value="ECO:0007669"/>
    <property type="project" value="UniProtKB-ARBA"/>
</dbReference>
<comment type="catalytic activity">
    <reaction evidence="8">
        <text>ATP + H2O = ADP + phosphate + H(+)</text>
        <dbReference type="Rhea" id="RHEA:13065"/>
        <dbReference type="ChEBI" id="CHEBI:15377"/>
        <dbReference type="ChEBI" id="CHEBI:15378"/>
        <dbReference type="ChEBI" id="CHEBI:30616"/>
        <dbReference type="ChEBI" id="CHEBI:43474"/>
        <dbReference type="ChEBI" id="CHEBI:456216"/>
        <dbReference type="EC" id="3.6.4.13"/>
    </reaction>
</comment>
<evidence type="ECO:0000256" key="4">
    <source>
        <dbReference type="ARBA" id="ARBA00022801"/>
    </source>
</evidence>
<evidence type="ECO:0000313" key="15">
    <source>
        <dbReference type="EMBL" id="QNT70807.1"/>
    </source>
</evidence>
<feature type="short sequence motif" description="Q motif" evidence="10">
    <location>
        <begin position="2"/>
        <end position="30"/>
    </location>
</feature>
<protein>
    <recommendedName>
        <fullName evidence="9">DEAD-box ATP-dependent RNA helicase RhpA</fullName>
        <ecNumber evidence="1">3.6.4.13</ecNumber>
    </recommendedName>
</protein>
<gene>
    <name evidence="15" type="ORF">HQ394_17680</name>
</gene>
<dbReference type="Pfam" id="PF00270">
    <property type="entry name" value="DEAD"/>
    <property type="match status" value="1"/>
</dbReference>
<dbReference type="Pfam" id="PF00271">
    <property type="entry name" value="Helicase_C"/>
    <property type="match status" value="1"/>
</dbReference>
<dbReference type="SMART" id="SM00487">
    <property type="entry name" value="DEXDc"/>
    <property type="match status" value="1"/>
</dbReference>
<evidence type="ECO:0000259" key="14">
    <source>
        <dbReference type="PROSITE" id="PS51195"/>
    </source>
</evidence>
<dbReference type="GO" id="GO:0003724">
    <property type="term" value="F:RNA helicase activity"/>
    <property type="evidence" value="ECO:0007669"/>
    <property type="project" value="UniProtKB-EC"/>
</dbReference>
<dbReference type="PANTHER" id="PTHR47959:SF13">
    <property type="entry name" value="ATP-DEPENDENT RNA HELICASE RHLE"/>
    <property type="match status" value="1"/>
</dbReference>
<dbReference type="AlphaFoldDB" id="A0A7H1N521"/>
<dbReference type="CDD" id="cd18787">
    <property type="entry name" value="SF2_C_DEAD"/>
    <property type="match status" value="1"/>
</dbReference>
<dbReference type="InterPro" id="IPR044742">
    <property type="entry name" value="DEAD/DEAH_RhlB"/>
</dbReference>
<dbReference type="InterPro" id="IPR050079">
    <property type="entry name" value="DEAD_box_RNA_helicase"/>
</dbReference>
<accession>A0A7H1N521</accession>
<dbReference type="InterPro" id="IPR014014">
    <property type="entry name" value="RNA_helicase_DEAD_Q_motif"/>
</dbReference>
<dbReference type="PANTHER" id="PTHR47959">
    <property type="entry name" value="ATP-DEPENDENT RNA HELICASE RHLE-RELATED"/>
    <property type="match status" value="1"/>
</dbReference>
<dbReference type="InterPro" id="IPR001650">
    <property type="entry name" value="Helicase_C-like"/>
</dbReference>
<evidence type="ECO:0000259" key="12">
    <source>
        <dbReference type="PROSITE" id="PS51192"/>
    </source>
</evidence>
<keyword evidence="3 11" id="KW-0547">Nucleotide-binding</keyword>
<dbReference type="PROSITE" id="PS00039">
    <property type="entry name" value="DEAD_ATP_HELICASE"/>
    <property type="match status" value="1"/>
</dbReference>
<evidence type="ECO:0000256" key="8">
    <source>
        <dbReference type="ARBA" id="ARBA00047984"/>
    </source>
</evidence>
<dbReference type="PROSITE" id="PS51194">
    <property type="entry name" value="HELICASE_CTER"/>
    <property type="match status" value="1"/>
</dbReference>
<evidence type="ECO:0000256" key="11">
    <source>
        <dbReference type="RuleBase" id="RU000492"/>
    </source>
</evidence>
<evidence type="ECO:0000259" key="13">
    <source>
        <dbReference type="PROSITE" id="PS51194"/>
    </source>
</evidence>
<organism evidence="15 16">
    <name type="scientific">Defluviicoccus vanus</name>
    <dbReference type="NCBI Taxonomy" id="111831"/>
    <lineage>
        <taxon>Bacteria</taxon>
        <taxon>Pseudomonadati</taxon>
        <taxon>Pseudomonadota</taxon>
        <taxon>Alphaproteobacteria</taxon>
        <taxon>Rhodospirillales</taxon>
        <taxon>Rhodospirillaceae</taxon>
        <taxon>Defluviicoccus</taxon>
    </lineage>
</organism>
<dbReference type="KEGG" id="dvn:HQ394_17680"/>
<dbReference type="PROSITE" id="PS51195">
    <property type="entry name" value="Q_MOTIF"/>
    <property type="match status" value="1"/>
</dbReference>
<dbReference type="GO" id="GO:0005829">
    <property type="term" value="C:cytosol"/>
    <property type="evidence" value="ECO:0007669"/>
    <property type="project" value="TreeGrafter"/>
</dbReference>
<evidence type="ECO:0000256" key="6">
    <source>
        <dbReference type="ARBA" id="ARBA00022840"/>
    </source>
</evidence>
<evidence type="ECO:0000313" key="16">
    <source>
        <dbReference type="Proteomes" id="UP000516369"/>
    </source>
</evidence>
<evidence type="ECO:0000256" key="10">
    <source>
        <dbReference type="PROSITE-ProRule" id="PRU00552"/>
    </source>
</evidence>
<proteinExistence type="inferred from homology"/>
<evidence type="ECO:0000256" key="2">
    <source>
        <dbReference type="ARBA" id="ARBA00022490"/>
    </source>
</evidence>
<dbReference type="InterPro" id="IPR027417">
    <property type="entry name" value="P-loop_NTPase"/>
</dbReference>
<dbReference type="RefSeq" id="WP_190261272.1">
    <property type="nucleotide sequence ID" value="NZ_CP053923.1"/>
</dbReference>
<evidence type="ECO:0000256" key="3">
    <source>
        <dbReference type="ARBA" id="ARBA00022741"/>
    </source>
</evidence>
<feature type="domain" description="Helicase ATP-binding" evidence="12">
    <location>
        <begin position="33"/>
        <end position="207"/>
    </location>
</feature>
<dbReference type="InterPro" id="IPR000629">
    <property type="entry name" value="RNA-helicase_DEAD-box_CS"/>
</dbReference>
<reference evidence="15 16" key="1">
    <citation type="submission" date="2020-05" db="EMBL/GenBank/DDBJ databases">
        <title>Complete closed genome sequence of Defluviicoccus vanus.</title>
        <authorList>
            <person name="Bessarab I."/>
            <person name="Arumugam K."/>
            <person name="Maszenan A.M."/>
            <person name="Seviour R.J."/>
            <person name="Williams R.B."/>
        </authorList>
    </citation>
    <scope>NUCLEOTIDE SEQUENCE [LARGE SCALE GENOMIC DNA]</scope>
    <source>
        <strain evidence="15 16">Ben 114</strain>
    </source>
</reference>
<dbReference type="PROSITE" id="PS51192">
    <property type="entry name" value="HELICASE_ATP_BIND_1"/>
    <property type="match status" value="1"/>
</dbReference>
<evidence type="ECO:0000256" key="5">
    <source>
        <dbReference type="ARBA" id="ARBA00022806"/>
    </source>
</evidence>
<keyword evidence="6 11" id="KW-0067">ATP-binding</keyword>
<dbReference type="EMBL" id="CP053923">
    <property type="protein sequence ID" value="QNT70807.1"/>
    <property type="molecule type" value="Genomic_DNA"/>
</dbReference>
<sequence>MLSFLDLGVAEPIRRALLASGYEHPTPIQQQTIPLLLEGRDVLGVAQTGTGKTAAFTLPILQHLAAPGRSRGRGPAALILTPTRELAAQIAQAIKTYARHLKLRETVVYGGVGQGSQVKALQAGVDILVATPGRLLDLIGQGHARMDRVSHLVLDEADRMLDMGFIGDVRRILATLPTERQSMLFSATMPEEIARLAASMLRNPERVEVAPAGTAIELVDQCVFHVTTADKRRLLGSLLQDAAMSRVIVFTRTKHGANRVTDQLVTSGVAAAAIHGNKSQTARQAALEDFRSGRSRVLVATDIAARGIDVRAVSHIINYDVPNTPETYVHRIGRTARAGASGAAFLFCDATERSYLRDIERLIRRKITVADTPRLPAYVPVPQRHRPPRRLPPR</sequence>
<dbReference type="SUPFAM" id="SSF52540">
    <property type="entry name" value="P-loop containing nucleoside triphosphate hydrolases"/>
    <property type="match status" value="1"/>
</dbReference>
<dbReference type="Gene3D" id="3.40.50.300">
    <property type="entry name" value="P-loop containing nucleotide triphosphate hydrolases"/>
    <property type="match status" value="2"/>
</dbReference>
<dbReference type="GO" id="GO:0003676">
    <property type="term" value="F:nucleic acid binding"/>
    <property type="evidence" value="ECO:0007669"/>
    <property type="project" value="InterPro"/>
</dbReference>
<feature type="domain" description="DEAD-box RNA helicase Q" evidence="14">
    <location>
        <begin position="2"/>
        <end position="30"/>
    </location>
</feature>
<dbReference type="FunFam" id="3.40.50.300:FF:000108">
    <property type="entry name" value="ATP-dependent RNA helicase RhlE"/>
    <property type="match status" value="1"/>
</dbReference>
<dbReference type="CDD" id="cd00268">
    <property type="entry name" value="DEADc"/>
    <property type="match status" value="1"/>
</dbReference>
<dbReference type="GO" id="GO:0016787">
    <property type="term" value="F:hydrolase activity"/>
    <property type="evidence" value="ECO:0007669"/>
    <property type="project" value="UniProtKB-KW"/>
</dbReference>